<feature type="compositionally biased region" description="Basic and acidic residues" evidence="1">
    <location>
        <begin position="140"/>
        <end position="153"/>
    </location>
</feature>
<evidence type="ECO:0000313" key="4">
    <source>
        <dbReference type="EMBL" id="CAA6820086.1"/>
    </source>
</evidence>
<dbReference type="SUPFAM" id="SSF51182">
    <property type="entry name" value="RmlC-like cupins"/>
    <property type="match status" value="1"/>
</dbReference>
<feature type="domain" description="Cupin type-2" evidence="3">
    <location>
        <begin position="59"/>
        <end position="117"/>
    </location>
</feature>
<proteinExistence type="predicted"/>
<gene>
    <name evidence="4" type="ORF">HELGO_WM44770</name>
</gene>
<reference evidence="4" key="1">
    <citation type="submission" date="2020-01" db="EMBL/GenBank/DDBJ databases">
        <authorList>
            <person name="Meier V. D."/>
            <person name="Meier V D."/>
        </authorList>
    </citation>
    <scope>NUCLEOTIDE SEQUENCE</scope>
    <source>
        <strain evidence="4">HLG_WM_MAG_10</strain>
    </source>
</reference>
<dbReference type="InterPro" id="IPR011051">
    <property type="entry name" value="RmlC_Cupin_sf"/>
</dbReference>
<dbReference type="EMBL" id="CACVAQ010000281">
    <property type="protein sequence ID" value="CAA6820086.1"/>
    <property type="molecule type" value="Genomic_DNA"/>
</dbReference>
<keyword evidence="2" id="KW-0732">Signal</keyword>
<organism evidence="4">
    <name type="scientific">uncultured Aureispira sp</name>
    <dbReference type="NCBI Taxonomy" id="1331704"/>
    <lineage>
        <taxon>Bacteria</taxon>
        <taxon>Pseudomonadati</taxon>
        <taxon>Bacteroidota</taxon>
        <taxon>Saprospiria</taxon>
        <taxon>Saprospirales</taxon>
        <taxon>Saprospiraceae</taxon>
        <taxon>Aureispira</taxon>
        <taxon>environmental samples</taxon>
    </lineage>
</organism>
<feature type="region of interest" description="Disordered" evidence="1">
    <location>
        <begin position="134"/>
        <end position="175"/>
    </location>
</feature>
<feature type="signal peptide" evidence="2">
    <location>
        <begin position="1"/>
        <end position="18"/>
    </location>
</feature>
<dbReference type="InterPro" id="IPR014710">
    <property type="entry name" value="RmlC-like_jellyroll"/>
</dbReference>
<dbReference type="Pfam" id="PF07883">
    <property type="entry name" value="Cupin_2"/>
    <property type="match status" value="1"/>
</dbReference>
<dbReference type="Gene3D" id="2.60.120.10">
    <property type="entry name" value="Jelly Rolls"/>
    <property type="match status" value="1"/>
</dbReference>
<dbReference type="InterPro" id="IPR013096">
    <property type="entry name" value="Cupin_2"/>
</dbReference>
<protein>
    <recommendedName>
        <fullName evidence="3">Cupin type-2 domain-containing protein</fullName>
    </recommendedName>
</protein>
<evidence type="ECO:0000259" key="3">
    <source>
        <dbReference type="Pfam" id="PF07883"/>
    </source>
</evidence>
<dbReference type="PANTHER" id="PTHR43346:SF1">
    <property type="entry name" value="QUERCETIN 2,3-DIOXYGENASE-RELATED"/>
    <property type="match status" value="1"/>
</dbReference>
<evidence type="ECO:0000256" key="2">
    <source>
        <dbReference type="SAM" id="SignalP"/>
    </source>
</evidence>
<dbReference type="PANTHER" id="PTHR43346">
    <property type="entry name" value="LIGAND BINDING DOMAIN PROTEIN, PUTATIVE (AFU_ORTHOLOGUE AFUA_6G14370)-RELATED"/>
    <property type="match status" value="1"/>
</dbReference>
<evidence type="ECO:0000256" key="1">
    <source>
        <dbReference type="SAM" id="MobiDB-lite"/>
    </source>
</evidence>
<feature type="chain" id="PRO_5027933214" description="Cupin type-2 domain-containing protein" evidence="2">
    <location>
        <begin position="19"/>
        <end position="175"/>
    </location>
</feature>
<name>A0A6S6TY10_9BACT</name>
<dbReference type="InterPro" id="IPR052538">
    <property type="entry name" value="Flavonoid_dioxygenase-like"/>
</dbReference>
<dbReference type="AlphaFoldDB" id="A0A6S6TY10"/>
<sequence length="175" mass="19633">MRTLFILVLLLTSTILSAQILTQNANSMTPKEAFTNVKTIPLHTDENTSVFMIFVKQAVRKHLHQYHTEVITVLDGTGRMYLGGDYFDIKKGDHIVVPPNTAHAVITTSSKPLKVLSAQSPQFLGQDRIFLEETPAEKAATTKDTVDTVDAKDKKKKTKKKKKDNDIPEFEGEYD</sequence>
<accession>A0A6S6TY10</accession>